<sequence length="265" mass="29568">MVFDERRTIGHIEIKCYEGPNSEVECWSKLVETSQMDGSVVVSAIEYYNGPYPHLLLAAGKTVYMLRLSYDGTHFDGISDTKSYEMKMEADDAYITAISAHEQGSQHRDHFVVANSHSLDIFQYNGLCELERKFTSSLFLSSILSISCVDDMVAVVDNLSKNLLIFKSDGNVTTLVTTVGPSICGAQGAIPWAVLWTGALWLILWVPDSEGVSKWWVSSHNEDGGNVKLYDGEFSRLSFPVAISRFIYGIMVSFCDSSLHRFEQS</sequence>
<organism evidence="1 2">
    <name type="scientific">Stichopus japonicus</name>
    <name type="common">Sea cucumber</name>
    <dbReference type="NCBI Taxonomy" id="307972"/>
    <lineage>
        <taxon>Eukaryota</taxon>
        <taxon>Metazoa</taxon>
        <taxon>Echinodermata</taxon>
        <taxon>Eleutherozoa</taxon>
        <taxon>Echinozoa</taxon>
        <taxon>Holothuroidea</taxon>
        <taxon>Aspidochirotacea</taxon>
        <taxon>Aspidochirotida</taxon>
        <taxon>Stichopodidae</taxon>
        <taxon>Apostichopus</taxon>
    </lineage>
</organism>
<dbReference type="OrthoDB" id="10518363at2759"/>
<reference evidence="1 2" key="1">
    <citation type="journal article" date="2017" name="PLoS Biol.">
        <title>The sea cucumber genome provides insights into morphological evolution and visceral regeneration.</title>
        <authorList>
            <person name="Zhang X."/>
            <person name="Sun L."/>
            <person name="Yuan J."/>
            <person name="Sun Y."/>
            <person name="Gao Y."/>
            <person name="Zhang L."/>
            <person name="Li S."/>
            <person name="Dai H."/>
            <person name="Hamel J.F."/>
            <person name="Liu C."/>
            <person name="Yu Y."/>
            <person name="Liu S."/>
            <person name="Lin W."/>
            <person name="Guo K."/>
            <person name="Jin S."/>
            <person name="Xu P."/>
            <person name="Storey K.B."/>
            <person name="Huan P."/>
            <person name="Zhang T."/>
            <person name="Zhou Y."/>
            <person name="Zhang J."/>
            <person name="Lin C."/>
            <person name="Li X."/>
            <person name="Xing L."/>
            <person name="Huo D."/>
            <person name="Sun M."/>
            <person name="Wang L."/>
            <person name="Mercier A."/>
            <person name="Li F."/>
            <person name="Yang H."/>
            <person name="Xiang J."/>
        </authorList>
    </citation>
    <scope>NUCLEOTIDE SEQUENCE [LARGE SCALE GENOMIC DNA]</scope>
    <source>
        <strain evidence="1">Shaxun</strain>
        <tissue evidence="1">Muscle</tissue>
    </source>
</reference>
<dbReference type="EMBL" id="MRZV01000726">
    <property type="protein sequence ID" value="PIK45216.1"/>
    <property type="molecule type" value="Genomic_DNA"/>
</dbReference>
<accession>A0A2G8KB36</accession>
<proteinExistence type="predicted"/>
<name>A0A2G8KB36_STIJA</name>
<dbReference type="Proteomes" id="UP000230750">
    <property type="component" value="Unassembled WGS sequence"/>
</dbReference>
<gene>
    <name evidence="1" type="ORF">BSL78_17914</name>
</gene>
<comment type="caution">
    <text evidence="1">The sequence shown here is derived from an EMBL/GenBank/DDBJ whole genome shotgun (WGS) entry which is preliminary data.</text>
</comment>
<evidence type="ECO:0000313" key="1">
    <source>
        <dbReference type="EMBL" id="PIK45216.1"/>
    </source>
</evidence>
<protein>
    <submittedName>
        <fullName evidence="1">Uncharacterized protein</fullName>
    </submittedName>
</protein>
<evidence type="ECO:0000313" key="2">
    <source>
        <dbReference type="Proteomes" id="UP000230750"/>
    </source>
</evidence>
<dbReference type="AlphaFoldDB" id="A0A2G8KB36"/>
<keyword evidence="2" id="KW-1185">Reference proteome</keyword>